<sequence length="130" mass="14506">MLVLLDWLLSFLHFAVIGFNLFAWIWPATRKAHLVVAALTLASWFLLGIWYGMGYCPITDWQWRVKEQLGETNLPGSFVAYYAEKIVGPVSSSLINILTVAPFLVAIACSLYLNFRPQQRAVPSSGGSRG</sequence>
<keyword evidence="1" id="KW-0812">Transmembrane</keyword>
<name>A0AAJ6BFP3_9BACT</name>
<organism evidence="2 3">
    <name type="scientific">Candidatus Pseudobacter hemicellulosilyticus</name>
    <dbReference type="NCBI Taxonomy" id="3121375"/>
    <lineage>
        <taxon>Bacteria</taxon>
        <taxon>Pseudomonadati</taxon>
        <taxon>Bacteroidota</taxon>
        <taxon>Chitinophagia</taxon>
        <taxon>Chitinophagales</taxon>
        <taxon>Chitinophagaceae</taxon>
        <taxon>Pseudobacter</taxon>
    </lineage>
</organism>
<feature type="transmembrane region" description="Helical" evidence="1">
    <location>
        <begin position="33"/>
        <end position="53"/>
    </location>
</feature>
<dbReference type="Proteomes" id="UP001220610">
    <property type="component" value="Chromosome"/>
</dbReference>
<dbReference type="InterPro" id="IPR021218">
    <property type="entry name" value="DUF2784"/>
</dbReference>
<dbReference type="Pfam" id="PF10861">
    <property type="entry name" value="DUF2784"/>
    <property type="match status" value="1"/>
</dbReference>
<keyword evidence="1" id="KW-0472">Membrane</keyword>
<feature type="transmembrane region" description="Helical" evidence="1">
    <location>
        <begin position="6"/>
        <end position="26"/>
    </location>
</feature>
<dbReference type="AlphaFoldDB" id="A0AAJ6BFP3"/>
<keyword evidence="1" id="KW-1133">Transmembrane helix</keyword>
<proteinExistence type="predicted"/>
<accession>A0AAJ6BFP3</accession>
<evidence type="ECO:0000313" key="3">
    <source>
        <dbReference type="Proteomes" id="UP001220610"/>
    </source>
</evidence>
<feature type="transmembrane region" description="Helical" evidence="1">
    <location>
        <begin position="94"/>
        <end position="115"/>
    </location>
</feature>
<evidence type="ECO:0000256" key="1">
    <source>
        <dbReference type="SAM" id="Phobius"/>
    </source>
</evidence>
<dbReference type="EMBL" id="CP119311">
    <property type="protein sequence ID" value="WEK35328.1"/>
    <property type="molecule type" value="Genomic_DNA"/>
</dbReference>
<protein>
    <submittedName>
        <fullName evidence="2">DUF2784 domain-containing protein</fullName>
    </submittedName>
</protein>
<reference evidence="2" key="1">
    <citation type="submission" date="2023-03" db="EMBL/GenBank/DDBJ databases">
        <title>Andean soil-derived lignocellulolytic bacterial consortium as a source of novel taxa and putative plastic-active enzymes.</title>
        <authorList>
            <person name="Diaz-Garcia L."/>
            <person name="Chuvochina M."/>
            <person name="Feuerriegel G."/>
            <person name="Bunk B."/>
            <person name="Sproer C."/>
            <person name="Streit W.R."/>
            <person name="Rodriguez L.M."/>
            <person name="Overmann J."/>
            <person name="Jimenez D.J."/>
        </authorList>
    </citation>
    <scope>NUCLEOTIDE SEQUENCE</scope>
    <source>
        <strain evidence="2">MAG 7</strain>
    </source>
</reference>
<evidence type="ECO:0000313" key="2">
    <source>
        <dbReference type="EMBL" id="WEK35328.1"/>
    </source>
</evidence>
<gene>
    <name evidence="2" type="ORF">P0Y53_22785</name>
</gene>